<dbReference type="InterPro" id="IPR036737">
    <property type="entry name" value="OmpA-like_sf"/>
</dbReference>
<evidence type="ECO:0000256" key="7">
    <source>
        <dbReference type="PROSITE-ProRule" id="PRU00473"/>
    </source>
</evidence>
<evidence type="ECO:0000256" key="5">
    <source>
        <dbReference type="ARBA" id="ARBA00022989"/>
    </source>
</evidence>
<evidence type="ECO:0000313" key="11">
    <source>
        <dbReference type="Proteomes" id="UP000321337"/>
    </source>
</evidence>
<dbReference type="Gene3D" id="3.30.1330.60">
    <property type="entry name" value="OmpA-like domain"/>
    <property type="match status" value="1"/>
</dbReference>
<evidence type="ECO:0000256" key="6">
    <source>
        <dbReference type="ARBA" id="ARBA00023136"/>
    </source>
</evidence>
<evidence type="ECO:0000313" key="10">
    <source>
        <dbReference type="EMBL" id="GEP29354.1"/>
    </source>
</evidence>
<reference evidence="10 11" key="1">
    <citation type="submission" date="2019-07" db="EMBL/GenBank/DDBJ databases">
        <title>Whole genome shotgun sequence of Thiobacillus plumbophilus NBRC 107929.</title>
        <authorList>
            <person name="Hosoyama A."/>
            <person name="Uohara A."/>
            <person name="Ohji S."/>
            <person name="Ichikawa N."/>
        </authorList>
    </citation>
    <scope>NUCLEOTIDE SEQUENCE [LARGE SCALE GENOMIC DNA]</scope>
    <source>
        <strain evidence="10 11">NBRC 107929</strain>
    </source>
</reference>
<keyword evidence="4 8" id="KW-0812">Transmembrane</keyword>
<evidence type="ECO:0000256" key="1">
    <source>
        <dbReference type="ARBA" id="ARBA00004162"/>
    </source>
</evidence>
<evidence type="ECO:0000256" key="2">
    <source>
        <dbReference type="ARBA" id="ARBA00008914"/>
    </source>
</evidence>
<keyword evidence="6 7" id="KW-0472">Membrane</keyword>
<dbReference type="InterPro" id="IPR025713">
    <property type="entry name" value="MotB-like_N_dom"/>
</dbReference>
<comment type="subcellular location">
    <subcellularLocation>
        <location evidence="1">Cell membrane</location>
        <topology evidence="1">Single-pass membrane protein</topology>
    </subcellularLocation>
</comment>
<evidence type="ECO:0000256" key="3">
    <source>
        <dbReference type="ARBA" id="ARBA00022475"/>
    </source>
</evidence>
<proteinExistence type="inferred from homology"/>
<keyword evidence="10" id="KW-0966">Cell projection</keyword>
<sequence length="258" mass="28369">MARKKYAEEHDNHERWLVSYADFITLLFAFFVVMYAISSVNESKYRVLSDSLGSAFGQTRPPQTKSWQEQPTLPLPGKLLVPRPRISEAVRREREQMTGIARDILKVLAPLVSEGKVRVTQTARGVSVEINASLLFAPGEAKLTEESSQALKAVAAVLNNDQHAIRVEGYTDNLPISNAFFPSNWELSAMRASSVVRLFGESGISENRLTAVGHGSNQPVDSNTTAVGRARNRRVTVTILSALPEVVTEVPVKASSHN</sequence>
<keyword evidence="10" id="KW-0282">Flagellum</keyword>
<keyword evidence="11" id="KW-1185">Reference proteome</keyword>
<keyword evidence="3" id="KW-1003">Cell membrane</keyword>
<organism evidence="10 11">
    <name type="scientific">Sulfuriferula plumbiphila</name>
    <dbReference type="NCBI Taxonomy" id="171865"/>
    <lineage>
        <taxon>Bacteria</taxon>
        <taxon>Pseudomonadati</taxon>
        <taxon>Pseudomonadota</taxon>
        <taxon>Betaproteobacteria</taxon>
        <taxon>Nitrosomonadales</taxon>
        <taxon>Sulfuricellaceae</taxon>
        <taxon>Sulfuriferula</taxon>
    </lineage>
</organism>
<name>A0A512L4G6_9PROT</name>
<dbReference type="Proteomes" id="UP000321337">
    <property type="component" value="Unassembled WGS sequence"/>
</dbReference>
<feature type="transmembrane region" description="Helical" evidence="8">
    <location>
        <begin position="20"/>
        <end position="37"/>
    </location>
</feature>
<dbReference type="Pfam" id="PF13677">
    <property type="entry name" value="MotB_plug"/>
    <property type="match status" value="1"/>
</dbReference>
<dbReference type="CDD" id="cd07185">
    <property type="entry name" value="OmpA_C-like"/>
    <property type="match status" value="1"/>
</dbReference>
<dbReference type="OrthoDB" id="9815217at2"/>
<dbReference type="GO" id="GO:0005886">
    <property type="term" value="C:plasma membrane"/>
    <property type="evidence" value="ECO:0007669"/>
    <property type="project" value="UniProtKB-SubCell"/>
</dbReference>
<dbReference type="InterPro" id="IPR006665">
    <property type="entry name" value="OmpA-like"/>
</dbReference>
<accession>A0A512L4G6</accession>
<dbReference type="EMBL" id="BKAD01000004">
    <property type="protein sequence ID" value="GEP29354.1"/>
    <property type="molecule type" value="Genomic_DNA"/>
</dbReference>
<dbReference type="SUPFAM" id="SSF103088">
    <property type="entry name" value="OmpA-like"/>
    <property type="match status" value="1"/>
</dbReference>
<keyword evidence="5 8" id="KW-1133">Transmembrane helix</keyword>
<dbReference type="AlphaFoldDB" id="A0A512L4G6"/>
<dbReference type="RefSeq" id="WP_147070417.1">
    <property type="nucleotide sequence ID" value="NZ_AP021884.1"/>
</dbReference>
<dbReference type="Pfam" id="PF00691">
    <property type="entry name" value="OmpA"/>
    <property type="match status" value="1"/>
</dbReference>
<dbReference type="InterPro" id="IPR050330">
    <property type="entry name" value="Bact_OuterMem_StrucFunc"/>
</dbReference>
<dbReference type="PROSITE" id="PS51123">
    <property type="entry name" value="OMPA_2"/>
    <property type="match status" value="1"/>
</dbReference>
<dbReference type="PANTHER" id="PTHR30329:SF20">
    <property type="entry name" value="EXPORTED PROTEIN"/>
    <property type="match status" value="1"/>
</dbReference>
<feature type="domain" description="OmpA-like" evidence="9">
    <location>
        <begin position="123"/>
        <end position="243"/>
    </location>
</feature>
<comment type="caution">
    <text evidence="10">The sequence shown here is derived from an EMBL/GenBank/DDBJ whole genome shotgun (WGS) entry which is preliminary data.</text>
</comment>
<comment type="similarity">
    <text evidence="2">Belongs to the MotB family.</text>
</comment>
<dbReference type="PANTHER" id="PTHR30329">
    <property type="entry name" value="STATOR ELEMENT OF FLAGELLAR MOTOR COMPLEX"/>
    <property type="match status" value="1"/>
</dbReference>
<evidence type="ECO:0000256" key="8">
    <source>
        <dbReference type="SAM" id="Phobius"/>
    </source>
</evidence>
<gene>
    <name evidence="10" type="ORF">TPL01_04920</name>
</gene>
<evidence type="ECO:0000256" key="4">
    <source>
        <dbReference type="ARBA" id="ARBA00022692"/>
    </source>
</evidence>
<evidence type="ECO:0000259" key="9">
    <source>
        <dbReference type="PROSITE" id="PS51123"/>
    </source>
</evidence>
<protein>
    <submittedName>
        <fullName evidence="10">Flagellar motor protein MotD</fullName>
    </submittedName>
</protein>
<keyword evidence="10" id="KW-0969">Cilium</keyword>
<dbReference type="NCBIfam" id="NF006541">
    <property type="entry name" value="PRK09038.1"/>
    <property type="match status" value="1"/>
</dbReference>